<feature type="domain" description="YCII-related" evidence="2">
    <location>
        <begin position="1"/>
        <end position="82"/>
    </location>
</feature>
<dbReference type="Proteomes" id="UP000295416">
    <property type="component" value="Unassembled WGS sequence"/>
</dbReference>
<proteinExistence type="inferred from homology"/>
<evidence type="ECO:0000256" key="1">
    <source>
        <dbReference type="ARBA" id="ARBA00007689"/>
    </source>
</evidence>
<dbReference type="InterPro" id="IPR005545">
    <property type="entry name" value="YCII"/>
</dbReference>
<accession>A0A4R2NVJ1</accession>
<protein>
    <submittedName>
        <fullName evidence="3">Uncharacterized protein YciI</fullName>
    </submittedName>
</protein>
<organism evidence="3 4">
    <name type="scientific">Scopulibacillus darangshiensis</name>
    <dbReference type="NCBI Taxonomy" id="442528"/>
    <lineage>
        <taxon>Bacteria</taxon>
        <taxon>Bacillati</taxon>
        <taxon>Bacillota</taxon>
        <taxon>Bacilli</taxon>
        <taxon>Bacillales</taxon>
        <taxon>Sporolactobacillaceae</taxon>
        <taxon>Scopulibacillus</taxon>
    </lineage>
</organism>
<dbReference type="AlphaFoldDB" id="A0A4R2NVJ1"/>
<comment type="similarity">
    <text evidence="1">Belongs to the YciI family.</text>
</comment>
<reference evidence="3 4" key="1">
    <citation type="submission" date="2019-03" db="EMBL/GenBank/DDBJ databases">
        <title>Genomic Encyclopedia of Type Strains, Phase IV (KMG-IV): sequencing the most valuable type-strain genomes for metagenomic binning, comparative biology and taxonomic classification.</title>
        <authorList>
            <person name="Goeker M."/>
        </authorList>
    </citation>
    <scope>NUCLEOTIDE SEQUENCE [LARGE SCALE GENOMIC DNA]</scope>
    <source>
        <strain evidence="3 4">DSM 19377</strain>
    </source>
</reference>
<dbReference type="InterPro" id="IPR011008">
    <property type="entry name" value="Dimeric_a/b-barrel"/>
</dbReference>
<sequence length="96" mass="11284">MFIVLLKYIKPLSAVDEFIQEHTEFLDKHYKRKEIVFSGRREPRTGGIMLVNLNDADAVKEMIAEDPFYKNDIAEYDIIKFTPTKYDEAFSSFINN</sequence>
<dbReference type="RefSeq" id="WP_132746761.1">
    <property type="nucleotide sequence ID" value="NZ_SLXK01000021.1"/>
</dbReference>
<dbReference type="Pfam" id="PF03795">
    <property type="entry name" value="YCII"/>
    <property type="match status" value="1"/>
</dbReference>
<evidence type="ECO:0000313" key="4">
    <source>
        <dbReference type="Proteomes" id="UP000295416"/>
    </source>
</evidence>
<evidence type="ECO:0000259" key="2">
    <source>
        <dbReference type="Pfam" id="PF03795"/>
    </source>
</evidence>
<comment type="caution">
    <text evidence="3">The sequence shown here is derived from an EMBL/GenBank/DDBJ whole genome shotgun (WGS) entry which is preliminary data.</text>
</comment>
<dbReference type="PANTHER" id="PTHR37828:SF1">
    <property type="entry name" value="YCII-RELATED DOMAIN-CONTAINING PROTEIN"/>
    <property type="match status" value="1"/>
</dbReference>
<dbReference type="SUPFAM" id="SSF54909">
    <property type="entry name" value="Dimeric alpha+beta barrel"/>
    <property type="match status" value="1"/>
</dbReference>
<dbReference type="OrthoDB" id="9814407at2"/>
<dbReference type="PANTHER" id="PTHR37828">
    <property type="entry name" value="GSR2449 PROTEIN"/>
    <property type="match status" value="1"/>
</dbReference>
<gene>
    <name evidence="3" type="ORF">EV207_12128</name>
</gene>
<keyword evidence="4" id="KW-1185">Reference proteome</keyword>
<name>A0A4R2NVJ1_9BACL</name>
<evidence type="ECO:0000313" key="3">
    <source>
        <dbReference type="EMBL" id="TCP25598.1"/>
    </source>
</evidence>
<dbReference type="Gene3D" id="3.30.70.1060">
    <property type="entry name" value="Dimeric alpha+beta barrel"/>
    <property type="match status" value="1"/>
</dbReference>
<dbReference type="EMBL" id="SLXK01000021">
    <property type="protein sequence ID" value="TCP25598.1"/>
    <property type="molecule type" value="Genomic_DNA"/>
</dbReference>